<proteinExistence type="inferred from homology"/>
<dbReference type="InterPro" id="IPR003593">
    <property type="entry name" value="AAA+_ATPase"/>
</dbReference>
<keyword evidence="4" id="KW-0812">Transmembrane</keyword>
<sequence>MKGEAKDLFAVDGIYLGVPQGECFGLLGVNGAGKTTAFKMMTRIIQPTSGSVYASGSNIYSGNRLSDLNLPMTMALTPFTVRSQVYRKRRMKGEAKDLFAVDGIYLGVPQGECFGLLGVNGAGKTTAFKMMTRIIQPTSGSVYASGSNIYSGRDVLKHIGYCPQFDALYEELTAREHLIYYARIHGFESQSVKKMTSWLLKNIGLEEYADIEASAYSGGTKRKLSTAIALVGNPQIIFLDEPTTGMDPRARQFIQSVIKGLSIAGKSILLTSHSMEECEALCGRLSVMVNGKLRCLGTCQHLKDKYGDGYSIRLRLKKGADASVREDIQAFFLQRISQLKIKVGGTYQQLHQSARTFCLHISTSFSPSSEIGHDNSGIFHVINAVTSFAEKFIEKVVESIDKRSLL</sequence>
<keyword evidence="11" id="KW-1185">Reference proteome</keyword>
<dbReference type="FunFam" id="3.40.50.300:FF:000335">
    <property type="entry name" value="ATP binding cassette subfamily A member 5"/>
    <property type="match status" value="1"/>
</dbReference>
<dbReference type="GO" id="GO:0005524">
    <property type="term" value="F:ATP binding"/>
    <property type="evidence" value="ECO:0007669"/>
    <property type="project" value="UniProtKB-KW"/>
</dbReference>
<evidence type="ECO:0000256" key="2">
    <source>
        <dbReference type="ARBA" id="ARBA00008869"/>
    </source>
</evidence>
<evidence type="ECO:0000259" key="10">
    <source>
        <dbReference type="PROSITE" id="PS50893"/>
    </source>
</evidence>
<dbReference type="SMART" id="SM00382">
    <property type="entry name" value="AAA"/>
    <property type="match status" value="1"/>
</dbReference>
<dbReference type="PANTHER" id="PTHR19229">
    <property type="entry name" value="ATP-BINDING CASSETTE TRANSPORTER SUBFAMILY A ABCA"/>
    <property type="match status" value="1"/>
</dbReference>
<dbReference type="PANTHER" id="PTHR19229:SF36">
    <property type="entry name" value="ATP-BINDING CASSETTE SUB-FAMILY A MEMBER 2"/>
    <property type="match status" value="1"/>
</dbReference>
<dbReference type="InterPro" id="IPR026082">
    <property type="entry name" value="ABCA"/>
</dbReference>
<comment type="similarity">
    <text evidence="2">Belongs to the ABC transporter superfamily. ABCA family.</text>
</comment>
<keyword evidence="7" id="KW-0067">ATP-binding</keyword>
<feature type="domain" description="ABC transporter" evidence="10">
    <location>
        <begin position="81"/>
        <end position="315"/>
    </location>
</feature>
<evidence type="ECO:0000256" key="1">
    <source>
        <dbReference type="ARBA" id="ARBA00004141"/>
    </source>
</evidence>
<dbReference type="InterPro" id="IPR003439">
    <property type="entry name" value="ABC_transporter-like_ATP-bd"/>
</dbReference>
<keyword evidence="3" id="KW-0813">Transport</keyword>
<dbReference type="SUPFAM" id="SSF52540">
    <property type="entry name" value="P-loop containing nucleoside triphosphate hydrolases"/>
    <property type="match status" value="2"/>
</dbReference>
<keyword evidence="9" id="KW-0472">Membrane</keyword>
<evidence type="ECO:0000313" key="11">
    <source>
        <dbReference type="Proteomes" id="UP000036681"/>
    </source>
</evidence>
<dbReference type="Pfam" id="PF00005">
    <property type="entry name" value="ABC_tran"/>
    <property type="match status" value="2"/>
</dbReference>
<evidence type="ECO:0000256" key="3">
    <source>
        <dbReference type="ARBA" id="ARBA00022448"/>
    </source>
</evidence>
<dbReference type="GO" id="GO:0016887">
    <property type="term" value="F:ATP hydrolysis activity"/>
    <property type="evidence" value="ECO:0007669"/>
    <property type="project" value="InterPro"/>
</dbReference>
<accession>A0A0M3IEC7</accession>
<evidence type="ECO:0000313" key="12">
    <source>
        <dbReference type="WBParaSite" id="ALUE_0001644201-mRNA-1"/>
    </source>
</evidence>
<evidence type="ECO:0000256" key="7">
    <source>
        <dbReference type="ARBA" id="ARBA00022840"/>
    </source>
</evidence>
<dbReference type="CDD" id="cd03263">
    <property type="entry name" value="ABC_subfamily_A"/>
    <property type="match status" value="1"/>
</dbReference>
<dbReference type="GO" id="GO:0016020">
    <property type="term" value="C:membrane"/>
    <property type="evidence" value="ECO:0007669"/>
    <property type="project" value="UniProtKB-SubCell"/>
</dbReference>
<evidence type="ECO:0000256" key="9">
    <source>
        <dbReference type="ARBA" id="ARBA00023136"/>
    </source>
</evidence>
<keyword evidence="6" id="KW-0547">Nucleotide-binding</keyword>
<keyword evidence="5" id="KW-0677">Repeat</keyword>
<dbReference type="WBParaSite" id="ALUE_0001644201-mRNA-1">
    <property type="protein sequence ID" value="ALUE_0001644201-mRNA-1"/>
    <property type="gene ID" value="ALUE_0001644201"/>
</dbReference>
<dbReference type="AlphaFoldDB" id="A0A0M3IEC7"/>
<dbReference type="GO" id="GO:0005319">
    <property type="term" value="F:lipid transporter activity"/>
    <property type="evidence" value="ECO:0007669"/>
    <property type="project" value="TreeGrafter"/>
</dbReference>
<dbReference type="Gene3D" id="3.40.50.300">
    <property type="entry name" value="P-loop containing nucleotide triphosphate hydrolases"/>
    <property type="match status" value="2"/>
</dbReference>
<dbReference type="GO" id="GO:0140359">
    <property type="term" value="F:ABC-type transporter activity"/>
    <property type="evidence" value="ECO:0007669"/>
    <property type="project" value="InterPro"/>
</dbReference>
<evidence type="ECO:0000256" key="5">
    <source>
        <dbReference type="ARBA" id="ARBA00022737"/>
    </source>
</evidence>
<evidence type="ECO:0000256" key="8">
    <source>
        <dbReference type="ARBA" id="ARBA00022989"/>
    </source>
</evidence>
<organism evidence="11 12">
    <name type="scientific">Ascaris lumbricoides</name>
    <name type="common">Giant roundworm</name>
    <dbReference type="NCBI Taxonomy" id="6252"/>
    <lineage>
        <taxon>Eukaryota</taxon>
        <taxon>Metazoa</taxon>
        <taxon>Ecdysozoa</taxon>
        <taxon>Nematoda</taxon>
        <taxon>Chromadorea</taxon>
        <taxon>Rhabditida</taxon>
        <taxon>Spirurina</taxon>
        <taxon>Ascaridomorpha</taxon>
        <taxon>Ascaridoidea</taxon>
        <taxon>Ascarididae</taxon>
        <taxon>Ascaris</taxon>
    </lineage>
</organism>
<dbReference type="Proteomes" id="UP000036681">
    <property type="component" value="Unplaced"/>
</dbReference>
<dbReference type="InterPro" id="IPR027417">
    <property type="entry name" value="P-loop_NTPase"/>
</dbReference>
<comment type="subcellular location">
    <subcellularLocation>
        <location evidence="1">Membrane</location>
        <topology evidence="1">Multi-pass membrane protein</topology>
    </subcellularLocation>
</comment>
<evidence type="ECO:0000256" key="4">
    <source>
        <dbReference type="ARBA" id="ARBA00022692"/>
    </source>
</evidence>
<name>A0A0M3IEC7_ASCLU</name>
<protein>
    <submittedName>
        <fullName evidence="12">ABC transporter domain-containing protein</fullName>
    </submittedName>
</protein>
<dbReference type="PROSITE" id="PS50893">
    <property type="entry name" value="ABC_TRANSPORTER_2"/>
    <property type="match status" value="1"/>
</dbReference>
<keyword evidence="8" id="KW-1133">Transmembrane helix</keyword>
<reference evidence="12" key="1">
    <citation type="submission" date="2017-02" db="UniProtKB">
        <authorList>
            <consortium name="WormBaseParasite"/>
        </authorList>
    </citation>
    <scope>IDENTIFICATION</scope>
</reference>
<evidence type="ECO:0000256" key="6">
    <source>
        <dbReference type="ARBA" id="ARBA00022741"/>
    </source>
</evidence>